<keyword evidence="1" id="KW-0812">Transmembrane</keyword>
<proteinExistence type="predicted"/>
<evidence type="ECO:0000313" key="3">
    <source>
        <dbReference type="Proteomes" id="UP000604001"/>
    </source>
</evidence>
<dbReference type="Proteomes" id="UP000604001">
    <property type="component" value="Unassembled WGS sequence"/>
</dbReference>
<name>A0ABR6U548_9ACTN</name>
<keyword evidence="1" id="KW-0472">Membrane</keyword>
<gene>
    <name evidence="2" type="ORF">H7344_04540</name>
</gene>
<evidence type="ECO:0000256" key="1">
    <source>
        <dbReference type="SAM" id="Phobius"/>
    </source>
</evidence>
<keyword evidence="3" id="KW-1185">Reference proteome</keyword>
<dbReference type="EMBL" id="JACMYC010000002">
    <property type="protein sequence ID" value="MBC2959557.1"/>
    <property type="molecule type" value="Genomic_DNA"/>
</dbReference>
<accession>A0ABR6U548</accession>
<feature type="transmembrane region" description="Helical" evidence="1">
    <location>
        <begin position="40"/>
        <end position="59"/>
    </location>
</feature>
<keyword evidence="1" id="KW-1133">Transmembrane helix</keyword>
<sequence length="145" mass="15660">MLIAADPGVVLGLALTVVAVKDRAKQPLPTERRQRYVKRLLVALLVAAVTAIVVGARLVHVHDTYGVWQLTSTETPNRIAASGRDYDRNELQPATSVPTSVDTRGKTGSGTAILAPNRARMAVPVVIYLRDDEGRFWSYSLVGGP</sequence>
<evidence type="ECO:0000313" key="2">
    <source>
        <dbReference type="EMBL" id="MBC2959557.1"/>
    </source>
</evidence>
<organism evidence="2 3">
    <name type="scientific">Nocardioides deserti</name>
    <dbReference type="NCBI Taxonomy" id="1588644"/>
    <lineage>
        <taxon>Bacteria</taxon>
        <taxon>Bacillati</taxon>
        <taxon>Actinomycetota</taxon>
        <taxon>Actinomycetes</taxon>
        <taxon>Propionibacteriales</taxon>
        <taxon>Nocardioidaceae</taxon>
        <taxon>Nocardioides</taxon>
    </lineage>
</organism>
<comment type="caution">
    <text evidence="2">The sequence shown here is derived from an EMBL/GenBank/DDBJ whole genome shotgun (WGS) entry which is preliminary data.</text>
</comment>
<protein>
    <submittedName>
        <fullName evidence="2">Uncharacterized protein</fullName>
    </submittedName>
</protein>
<reference evidence="2 3" key="1">
    <citation type="submission" date="2020-08" db="EMBL/GenBank/DDBJ databases">
        <title>novel species in genus Nocardioides.</title>
        <authorList>
            <person name="Zhang G."/>
        </authorList>
    </citation>
    <scope>NUCLEOTIDE SEQUENCE [LARGE SCALE GENOMIC DNA]</scope>
    <source>
        <strain evidence="2 3">SC8A-24</strain>
    </source>
</reference>